<protein>
    <submittedName>
        <fullName evidence="1">Uncharacterized protein</fullName>
    </submittedName>
</protein>
<reference evidence="1" key="1">
    <citation type="journal article" date="2021" name="Proc. Natl. Acad. Sci. U.S.A.">
        <title>A Catalog of Tens of Thousands of Viruses from Human Metagenomes Reveals Hidden Associations with Chronic Diseases.</title>
        <authorList>
            <person name="Tisza M.J."/>
            <person name="Buck C.B."/>
        </authorList>
    </citation>
    <scope>NUCLEOTIDE SEQUENCE</scope>
    <source>
        <strain evidence="1">Cteoh1</strain>
    </source>
</reference>
<name>A0A8S5QLX9_9CAUD</name>
<sequence length="33" mass="3940">MIKVPYTQKLCYENIHTSHSATNSYYETIYNNL</sequence>
<proteinExistence type="predicted"/>
<organism evidence="1">
    <name type="scientific">Siphoviridae sp. cteoh1</name>
    <dbReference type="NCBI Taxonomy" id="2826407"/>
    <lineage>
        <taxon>Viruses</taxon>
        <taxon>Duplodnaviria</taxon>
        <taxon>Heunggongvirae</taxon>
        <taxon>Uroviricota</taxon>
        <taxon>Caudoviricetes</taxon>
    </lineage>
</organism>
<accession>A0A8S5QLX9</accession>
<dbReference type="EMBL" id="BK015686">
    <property type="protein sequence ID" value="DAE19795.1"/>
    <property type="molecule type" value="Genomic_DNA"/>
</dbReference>
<evidence type="ECO:0000313" key="1">
    <source>
        <dbReference type="EMBL" id="DAE19795.1"/>
    </source>
</evidence>